<gene>
    <name evidence="3" type="ORF">BD626DRAFT_406893</name>
</gene>
<keyword evidence="1" id="KW-0812">Transmembrane</keyword>
<dbReference type="OrthoDB" id="2869493at2759"/>
<feature type="domain" description="DUF6534" evidence="2">
    <location>
        <begin position="181"/>
        <end position="270"/>
    </location>
</feature>
<dbReference type="PANTHER" id="PTHR40465:SF1">
    <property type="entry name" value="DUF6534 DOMAIN-CONTAINING PROTEIN"/>
    <property type="match status" value="1"/>
</dbReference>
<feature type="transmembrane region" description="Helical" evidence="1">
    <location>
        <begin position="60"/>
        <end position="83"/>
    </location>
</feature>
<sequence length="348" mass="38518">MADAAQSLVPPAEVVAQMFEGYNGPFLVAVQFAYLLYGFYLAQLNTYFNDHFATDTWYKWLVVAVTCTCALHVGFGTGASYGVLVEGWGVMTVWQQTPWEASMLPFTTGLTAFLVQIFFAGRIVLIQRDVVGKSLAVTVVLVAMLALAGALGQMIEFLTAGANALAITNLQLITRIWTIASVTCDVLIAVVMTFILARTHKRTVFRSTKNMIRKLIFQSIETGTITAIFMVLLLVCYETMQAVNTTYLIWEYALPPLYGNVMLFVLNARATFRRDNVKFDTSLTPTIGGSGRSPHAVKVDTDIVSRYDVDLENRLPDREFVCDLALYATAQSDVSSVKDRKNIAMQAM</sequence>
<accession>A0A550C7I2</accession>
<keyword evidence="1" id="KW-1133">Transmembrane helix</keyword>
<dbReference type="InterPro" id="IPR045339">
    <property type="entry name" value="DUF6534"/>
</dbReference>
<keyword evidence="1" id="KW-0472">Membrane</keyword>
<dbReference type="Pfam" id="PF20152">
    <property type="entry name" value="DUF6534"/>
    <property type="match status" value="1"/>
</dbReference>
<feature type="transmembrane region" description="Helical" evidence="1">
    <location>
        <begin position="247"/>
        <end position="266"/>
    </location>
</feature>
<feature type="transmembrane region" description="Helical" evidence="1">
    <location>
        <begin position="135"/>
        <end position="155"/>
    </location>
</feature>
<reference evidence="3 4" key="1">
    <citation type="journal article" date="2019" name="New Phytol.">
        <title>Comparative genomics reveals unique wood-decay strategies and fruiting body development in the Schizophyllaceae.</title>
        <authorList>
            <person name="Almasi E."/>
            <person name="Sahu N."/>
            <person name="Krizsan K."/>
            <person name="Balint B."/>
            <person name="Kovacs G.M."/>
            <person name="Kiss B."/>
            <person name="Cseklye J."/>
            <person name="Drula E."/>
            <person name="Henrissat B."/>
            <person name="Nagy I."/>
            <person name="Chovatia M."/>
            <person name="Adam C."/>
            <person name="LaButti K."/>
            <person name="Lipzen A."/>
            <person name="Riley R."/>
            <person name="Grigoriev I.V."/>
            <person name="Nagy L.G."/>
        </authorList>
    </citation>
    <scope>NUCLEOTIDE SEQUENCE [LARGE SCALE GENOMIC DNA]</scope>
    <source>
        <strain evidence="3 4">NL-1724</strain>
    </source>
</reference>
<evidence type="ECO:0000256" key="1">
    <source>
        <dbReference type="SAM" id="Phobius"/>
    </source>
</evidence>
<protein>
    <recommendedName>
        <fullName evidence="2">DUF6534 domain-containing protein</fullName>
    </recommendedName>
</protein>
<feature type="transmembrane region" description="Helical" evidence="1">
    <location>
        <begin position="26"/>
        <end position="48"/>
    </location>
</feature>
<feature type="transmembrane region" description="Helical" evidence="1">
    <location>
        <begin position="215"/>
        <end position="235"/>
    </location>
</feature>
<proteinExistence type="predicted"/>
<comment type="caution">
    <text evidence="3">The sequence shown here is derived from an EMBL/GenBank/DDBJ whole genome shotgun (WGS) entry which is preliminary data.</text>
</comment>
<keyword evidence="4" id="KW-1185">Reference proteome</keyword>
<name>A0A550C7I2_9AGAR</name>
<dbReference type="PANTHER" id="PTHR40465">
    <property type="entry name" value="CHROMOSOME 1, WHOLE GENOME SHOTGUN SEQUENCE"/>
    <property type="match status" value="1"/>
</dbReference>
<dbReference type="AlphaFoldDB" id="A0A550C7I2"/>
<dbReference type="STRING" id="97359.A0A550C7I2"/>
<evidence type="ECO:0000259" key="2">
    <source>
        <dbReference type="Pfam" id="PF20152"/>
    </source>
</evidence>
<dbReference type="Proteomes" id="UP000320762">
    <property type="component" value="Unassembled WGS sequence"/>
</dbReference>
<feature type="transmembrane region" description="Helical" evidence="1">
    <location>
        <begin position="103"/>
        <end position="123"/>
    </location>
</feature>
<evidence type="ECO:0000313" key="3">
    <source>
        <dbReference type="EMBL" id="TRM60762.1"/>
    </source>
</evidence>
<dbReference type="EMBL" id="VDMD01000020">
    <property type="protein sequence ID" value="TRM60762.1"/>
    <property type="molecule type" value="Genomic_DNA"/>
</dbReference>
<evidence type="ECO:0000313" key="4">
    <source>
        <dbReference type="Proteomes" id="UP000320762"/>
    </source>
</evidence>
<organism evidence="3 4">
    <name type="scientific">Schizophyllum amplum</name>
    <dbReference type="NCBI Taxonomy" id="97359"/>
    <lineage>
        <taxon>Eukaryota</taxon>
        <taxon>Fungi</taxon>
        <taxon>Dikarya</taxon>
        <taxon>Basidiomycota</taxon>
        <taxon>Agaricomycotina</taxon>
        <taxon>Agaricomycetes</taxon>
        <taxon>Agaricomycetidae</taxon>
        <taxon>Agaricales</taxon>
        <taxon>Schizophyllaceae</taxon>
        <taxon>Schizophyllum</taxon>
    </lineage>
</organism>
<feature type="transmembrane region" description="Helical" evidence="1">
    <location>
        <begin position="175"/>
        <end position="195"/>
    </location>
</feature>